<organism evidence="10 11">
    <name type="scientific">Dehalogenimonas formicexedens</name>
    <dbReference type="NCBI Taxonomy" id="1839801"/>
    <lineage>
        <taxon>Bacteria</taxon>
        <taxon>Bacillati</taxon>
        <taxon>Chloroflexota</taxon>
        <taxon>Dehalococcoidia</taxon>
        <taxon>Dehalococcoidales</taxon>
        <taxon>Dehalococcoidaceae</taxon>
        <taxon>Dehalogenimonas</taxon>
    </lineage>
</organism>
<keyword evidence="6 8" id="KW-0472">Membrane</keyword>
<evidence type="ECO:0000313" key="10">
    <source>
        <dbReference type="EMBL" id="APV45181.1"/>
    </source>
</evidence>
<feature type="transmembrane region" description="Helical" evidence="8">
    <location>
        <begin position="35"/>
        <end position="55"/>
    </location>
</feature>
<keyword evidence="5 10" id="KW-0560">Oxidoreductase</keyword>
<dbReference type="PANTHER" id="PTHR42682">
    <property type="entry name" value="HYDROGENASE-4 COMPONENT F"/>
    <property type="match status" value="1"/>
</dbReference>
<feature type="transmembrane region" description="Helical" evidence="8">
    <location>
        <begin position="75"/>
        <end position="96"/>
    </location>
</feature>
<feature type="transmembrane region" description="Helical" evidence="8">
    <location>
        <begin position="377"/>
        <end position="400"/>
    </location>
</feature>
<proteinExistence type="predicted"/>
<evidence type="ECO:0000256" key="8">
    <source>
        <dbReference type="SAM" id="Phobius"/>
    </source>
</evidence>
<dbReference type="Proteomes" id="UP000185934">
    <property type="component" value="Chromosome"/>
</dbReference>
<feature type="transmembrane region" description="Helical" evidence="8">
    <location>
        <begin position="213"/>
        <end position="236"/>
    </location>
</feature>
<name>A0A1P8F9N4_9CHLR</name>
<keyword evidence="3 7" id="KW-0812">Transmembrane</keyword>
<evidence type="ECO:0000256" key="4">
    <source>
        <dbReference type="ARBA" id="ARBA00022989"/>
    </source>
</evidence>
<dbReference type="RefSeq" id="WP_076004758.1">
    <property type="nucleotide sequence ID" value="NZ_CP018258.1"/>
</dbReference>
<keyword evidence="11" id="KW-1185">Reference proteome</keyword>
<feature type="transmembrane region" description="Helical" evidence="8">
    <location>
        <begin position="6"/>
        <end position="23"/>
    </location>
</feature>
<sequence>MEFLIIVGFAAPALLIAAASFLLGRFRPQTDGRLLNSFLIAESIIYSGLAVWLVATDLPRYLVGNHYLFADTFGAYEILITSVLFLLSAVYSRGYLASLLDRGEIERSLLGLFYGSFALLPLVLVLGFLANNIALMWIFAELSTLLSVVLLVTLKARENITAALKYVFVTSTAMLFAFIGVIVLFALSRTAVPGGTLNWTDLMSAASAIPPKLYTFAFVLLFIGFAAKAAIVPFHTWLPTVYVRAPSVVAVISGAVLNLGLYAIIRLYAIGHRAGDDNFLNPLLISFGAISIFIAALALIARTNTKKVIAFSGVEQAGLILVAIGLGSPVALFWALFHKAGNALVKALLFFSAGIFHRQYNSNKFFAVKSPFRLQPLAAWGLILGSAAAIGTPTLPVFLAKFNILSIMASQALPLFIAVLAGFLLVAAGFGYYLVRAFSQPDDETIQPYPTPMTMKAPIILTLLALFALGLYLPGWLNSILSTIVSDLGL</sequence>
<evidence type="ECO:0000256" key="1">
    <source>
        <dbReference type="ARBA" id="ARBA00004651"/>
    </source>
</evidence>
<dbReference type="PANTHER" id="PTHR42682:SF5">
    <property type="entry name" value="HYDROGENASE-4 COMPONENT F"/>
    <property type="match status" value="1"/>
</dbReference>
<dbReference type="Pfam" id="PF00361">
    <property type="entry name" value="Proton_antipo_M"/>
    <property type="match status" value="1"/>
</dbReference>
<evidence type="ECO:0000313" key="11">
    <source>
        <dbReference type="Proteomes" id="UP000185934"/>
    </source>
</evidence>
<dbReference type="OrthoDB" id="9807568at2"/>
<keyword evidence="2" id="KW-1003">Cell membrane</keyword>
<dbReference type="InterPro" id="IPR052175">
    <property type="entry name" value="ComplexI-like_HydComp"/>
</dbReference>
<dbReference type="EMBL" id="CP018258">
    <property type="protein sequence ID" value="APV45181.1"/>
    <property type="molecule type" value="Genomic_DNA"/>
</dbReference>
<evidence type="ECO:0000259" key="9">
    <source>
        <dbReference type="Pfam" id="PF00361"/>
    </source>
</evidence>
<evidence type="ECO:0000256" key="5">
    <source>
        <dbReference type="ARBA" id="ARBA00023002"/>
    </source>
</evidence>
<dbReference type="AlphaFoldDB" id="A0A1P8F9N4"/>
<protein>
    <submittedName>
        <fullName evidence="10">Hydrogenase-4 component F</fullName>
        <ecNumber evidence="10">1.-.-.-</ecNumber>
    </submittedName>
</protein>
<dbReference type="EC" id="1.-.-.-" evidence="10"/>
<evidence type="ECO:0000256" key="2">
    <source>
        <dbReference type="ARBA" id="ARBA00022475"/>
    </source>
</evidence>
<dbReference type="KEGG" id="dfo:Dform_01863"/>
<reference evidence="11" key="1">
    <citation type="submission" date="2016-11" db="EMBL/GenBank/DDBJ databases">
        <title>Dehalogenimonas formicexedens sp. nov., a chlorinated alkane respiring bacterium isolated from contaminated groundwater.</title>
        <authorList>
            <person name="Key T.A."/>
            <person name="Bowman K.S."/>
            <person name="Lee I."/>
            <person name="Chun J."/>
            <person name="Albuquerque L."/>
            <person name="da Costa M.S."/>
            <person name="Rainey F.A."/>
            <person name="Moe W.M."/>
        </authorList>
    </citation>
    <scope>NUCLEOTIDE SEQUENCE [LARGE SCALE GENOMIC DNA]</scope>
    <source>
        <strain evidence="11">NSZ-14</strain>
    </source>
</reference>
<feature type="transmembrane region" description="Helical" evidence="8">
    <location>
        <begin position="283"/>
        <end position="305"/>
    </location>
</feature>
<evidence type="ECO:0000256" key="6">
    <source>
        <dbReference type="ARBA" id="ARBA00023136"/>
    </source>
</evidence>
<accession>A0A1P8F9N4</accession>
<feature type="transmembrane region" description="Helical" evidence="8">
    <location>
        <begin position="455"/>
        <end position="473"/>
    </location>
</feature>
<feature type="transmembrane region" description="Helical" evidence="8">
    <location>
        <begin position="166"/>
        <end position="187"/>
    </location>
</feature>
<gene>
    <name evidence="10" type="primary">hyfF</name>
    <name evidence="10" type="ORF">Dform_01863</name>
</gene>
<dbReference type="GO" id="GO:0016491">
    <property type="term" value="F:oxidoreductase activity"/>
    <property type="evidence" value="ECO:0007669"/>
    <property type="project" value="UniProtKB-KW"/>
</dbReference>
<feature type="domain" description="NADH:quinone oxidoreductase/Mrp antiporter transmembrane" evidence="9">
    <location>
        <begin position="130"/>
        <end position="419"/>
    </location>
</feature>
<dbReference type="STRING" id="1839801.Dform_01863"/>
<evidence type="ECO:0000256" key="3">
    <source>
        <dbReference type="ARBA" id="ARBA00022692"/>
    </source>
</evidence>
<feature type="transmembrane region" description="Helical" evidence="8">
    <location>
        <begin position="317"/>
        <end position="337"/>
    </location>
</feature>
<dbReference type="GO" id="GO:0005886">
    <property type="term" value="C:plasma membrane"/>
    <property type="evidence" value="ECO:0007669"/>
    <property type="project" value="UniProtKB-SubCell"/>
</dbReference>
<evidence type="ECO:0000256" key="7">
    <source>
        <dbReference type="RuleBase" id="RU000320"/>
    </source>
</evidence>
<dbReference type="InterPro" id="IPR001750">
    <property type="entry name" value="ND/Mrp_TM"/>
</dbReference>
<comment type="subcellular location">
    <subcellularLocation>
        <location evidence="1">Cell membrane</location>
        <topology evidence="1">Multi-pass membrane protein</topology>
    </subcellularLocation>
    <subcellularLocation>
        <location evidence="7">Membrane</location>
        <topology evidence="7">Multi-pass membrane protein</topology>
    </subcellularLocation>
</comment>
<keyword evidence="4 8" id="KW-1133">Transmembrane helix</keyword>
<feature type="transmembrane region" description="Helical" evidence="8">
    <location>
        <begin position="412"/>
        <end position="435"/>
    </location>
</feature>
<dbReference type="PRINTS" id="PR01434">
    <property type="entry name" value="NADHDHGNASE5"/>
</dbReference>
<feature type="transmembrane region" description="Helical" evidence="8">
    <location>
        <begin position="108"/>
        <end position="129"/>
    </location>
</feature>
<feature type="transmembrane region" description="Helical" evidence="8">
    <location>
        <begin position="135"/>
        <end position="154"/>
    </location>
</feature>
<feature type="transmembrane region" description="Helical" evidence="8">
    <location>
        <begin position="248"/>
        <end position="271"/>
    </location>
</feature>